<evidence type="ECO:0000256" key="1">
    <source>
        <dbReference type="SAM" id="SignalP"/>
    </source>
</evidence>
<sequence>MKVSVFFTLLALSASFVHLDAAVIREDDGIQEDKLWKDVQPAYLNKAEKTMQSLGKLLQGELSLSSAEEREKVLDVIKVLATNHEAEEGNEEYFISWFVNFWKERLPQYVRENLSG</sequence>
<keyword evidence="1" id="KW-0732">Signal</keyword>
<name>A0A224YHS2_9ACAR</name>
<evidence type="ECO:0000313" key="2">
    <source>
        <dbReference type="EMBL" id="MAA13753.1"/>
    </source>
</evidence>
<accession>A0A224YHS2</accession>
<dbReference type="AlphaFoldDB" id="A0A224YHS2"/>
<dbReference type="EMBL" id="GFPF01002607">
    <property type="protein sequence ID" value="MAA13753.1"/>
    <property type="molecule type" value="Transcribed_RNA"/>
</dbReference>
<organism evidence="2">
    <name type="scientific">Rhipicephalus zambeziensis</name>
    <dbReference type="NCBI Taxonomy" id="60191"/>
    <lineage>
        <taxon>Eukaryota</taxon>
        <taxon>Metazoa</taxon>
        <taxon>Ecdysozoa</taxon>
        <taxon>Arthropoda</taxon>
        <taxon>Chelicerata</taxon>
        <taxon>Arachnida</taxon>
        <taxon>Acari</taxon>
        <taxon>Parasitiformes</taxon>
        <taxon>Ixodida</taxon>
        <taxon>Ixodoidea</taxon>
        <taxon>Ixodidae</taxon>
        <taxon>Rhipicephalinae</taxon>
        <taxon>Rhipicephalus</taxon>
        <taxon>Rhipicephalus</taxon>
    </lineage>
</organism>
<feature type="signal peptide" evidence="1">
    <location>
        <begin position="1"/>
        <end position="21"/>
    </location>
</feature>
<protein>
    <submittedName>
        <fullName evidence="2">Uncharacterized protein</fullName>
    </submittedName>
</protein>
<feature type="chain" id="PRO_5012940143" evidence="1">
    <location>
        <begin position="22"/>
        <end position="116"/>
    </location>
</feature>
<reference evidence="2" key="1">
    <citation type="journal article" date="2017" name="Parasit. Vectors">
        <title>Sialotranscriptomics of Rhipicephalus zambeziensis reveals intricate expression profiles of secretory proteins and suggests tight temporal transcriptional regulation during blood-feeding.</title>
        <authorList>
            <person name="de Castro M.H."/>
            <person name="de Klerk D."/>
            <person name="Pienaar R."/>
            <person name="Rees D.J.G."/>
            <person name="Mans B.J."/>
        </authorList>
    </citation>
    <scope>NUCLEOTIDE SEQUENCE</scope>
    <source>
        <tissue evidence="2">Salivary glands</tissue>
    </source>
</reference>
<proteinExistence type="predicted"/>